<reference evidence="2" key="1">
    <citation type="submission" date="2016-02" db="EMBL/GenBank/DDBJ databases">
        <title>Genome sequence of Bacillus trypoxylicola KCTC 13244(T).</title>
        <authorList>
            <person name="Jeong H."/>
            <person name="Park S.-H."/>
            <person name="Choi S.-K."/>
        </authorList>
    </citation>
    <scope>NUCLEOTIDE SEQUENCE [LARGE SCALE GENOMIC DNA]</scope>
    <source>
        <strain evidence="2">KCTC 13244</strain>
    </source>
</reference>
<gene>
    <name evidence="2" type="ORF">AZF04_19635</name>
</gene>
<dbReference type="AlphaFoldDB" id="A0A162DPQ9"/>
<accession>A0A162DPQ9</accession>
<feature type="compositionally biased region" description="Basic and acidic residues" evidence="1">
    <location>
        <begin position="47"/>
        <end position="58"/>
    </location>
</feature>
<feature type="region of interest" description="Disordered" evidence="1">
    <location>
        <begin position="47"/>
        <end position="84"/>
    </location>
</feature>
<proteinExistence type="predicted"/>
<dbReference type="InterPro" id="IPR018691">
    <property type="entry name" value="DUF2188"/>
</dbReference>
<dbReference type="EMBL" id="LTAO01000019">
    <property type="protein sequence ID" value="KYG30495.1"/>
    <property type="molecule type" value="Genomic_DNA"/>
</dbReference>
<name>A0A162DPQ9_9BACI</name>
<dbReference type="OrthoDB" id="8858565at2"/>
<dbReference type="STRING" id="519424.AZF04_19635"/>
<protein>
    <recommendedName>
        <fullName evidence="4">DUF2188 domain-containing protein</fullName>
    </recommendedName>
</protein>
<feature type="compositionally biased region" description="Basic and acidic residues" evidence="1">
    <location>
        <begin position="71"/>
        <end position="84"/>
    </location>
</feature>
<keyword evidence="3" id="KW-1185">Reference proteome</keyword>
<dbReference type="Pfam" id="PF09954">
    <property type="entry name" value="DUF2188"/>
    <property type="match status" value="1"/>
</dbReference>
<dbReference type="RefSeq" id="WP_061948965.1">
    <property type="nucleotide sequence ID" value="NZ_LTAO01000019.1"/>
</dbReference>
<dbReference type="Proteomes" id="UP000075806">
    <property type="component" value="Unassembled WGS sequence"/>
</dbReference>
<evidence type="ECO:0000313" key="3">
    <source>
        <dbReference type="Proteomes" id="UP000075806"/>
    </source>
</evidence>
<organism evidence="2 3">
    <name type="scientific">Alkalihalobacillus trypoxylicola</name>
    <dbReference type="NCBI Taxonomy" id="519424"/>
    <lineage>
        <taxon>Bacteria</taxon>
        <taxon>Bacillati</taxon>
        <taxon>Bacillota</taxon>
        <taxon>Bacilli</taxon>
        <taxon>Bacillales</taxon>
        <taxon>Bacillaceae</taxon>
        <taxon>Alkalihalobacillus</taxon>
    </lineage>
</organism>
<comment type="caution">
    <text evidence="2">The sequence shown here is derived from an EMBL/GenBank/DDBJ whole genome shotgun (WGS) entry which is preliminary data.</text>
</comment>
<evidence type="ECO:0000256" key="1">
    <source>
        <dbReference type="SAM" id="MobiDB-lite"/>
    </source>
</evidence>
<sequence>MPWDKDQYPQAFKKLETPIRKKAIEIANSMISDGYKEEEAIPISIEQAKKWSENASKKEKNKMKQASNDRLQSEQKNEHSRPELMNKGQHVLTHEKGWAVQAETTKQPSAIFETKKEAISRAREIAQKKETHLIVHDANGKITEKTTYEIK</sequence>
<evidence type="ECO:0000313" key="2">
    <source>
        <dbReference type="EMBL" id="KYG30495.1"/>
    </source>
</evidence>
<evidence type="ECO:0008006" key="4">
    <source>
        <dbReference type="Google" id="ProtNLM"/>
    </source>
</evidence>